<protein>
    <submittedName>
        <fullName evidence="1">Uncharacterized protein</fullName>
    </submittedName>
</protein>
<accession>A0A1Y0STS8</accession>
<name>A0A1Y0STS8_9CAUD</name>
<dbReference type="Proteomes" id="UP000225448">
    <property type="component" value="Segment"/>
</dbReference>
<proteinExistence type="predicted"/>
<keyword evidence="2" id="KW-1185">Reference proteome</keyword>
<reference evidence="1 2" key="1">
    <citation type="submission" date="2017-05" db="EMBL/GenBank/DDBJ databases">
        <authorList>
            <person name="Song R."/>
            <person name="Chenine A.L."/>
            <person name="Ruprecht R.M."/>
        </authorList>
    </citation>
    <scope>NUCLEOTIDE SEQUENCE [LARGE SCALE GENOMIC DNA]</scope>
</reference>
<sequence length="103" mass="11904">MKSSPEFQHFWKFINAVDLLDALKNEVMVWVTDEGKFEVDFHVIGKGARARMRLNENDKCAITLFDALQQDDGQIIIDCEDDEAYIKQAKRVIAYLNNPHDVC</sequence>
<dbReference type="EMBL" id="MF042360">
    <property type="protein sequence ID" value="ARV76882.1"/>
    <property type="molecule type" value="Genomic_DNA"/>
</dbReference>
<evidence type="ECO:0000313" key="1">
    <source>
        <dbReference type="EMBL" id="ARV76882.1"/>
    </source>
</evidence>
<organism evidence="1 2">
    <name type="scientific">Pseudomonas phage Phabio</name>
    <dbReference type="NCBI Taxonomy" id="2006668"/>
    <lineage>
        <taxon>Viruses</taxon>
        <taxon>Duplodnaviria</taxon>
        <taxon>Heunggongvirae</taxon>
        <taxon>Uroviricota</taxon>
        <taxon>Caudoviricetes</taxon>
        <taxon>Chimalliviridae</taxon>
        <taxon>Phabiovirus</taxon>
        <taxon>Phabiovirus phabio</taxon>
    </lineage>
</organism>
<evidence type="ECO:0000313" key="2">
    <source>
        <dbReference type="Proteomes" id="UP000225448"/>
    </source>
</evidence>
<gene>
    <name evidence="1" type="ORF">PHABIO_251</name>
</gene>